<reference evidence="2" key="1">
    <citation type="submission" date="2020-07" db="EMBL/GenBank/DDBJ databases">
        <authorList>
            <person name="Camacho E."/>
        </authorList>
    </citation>
    <scope>NUCLEOTIDE SEQUENCE</scope>
    <source>
        <strain evidence="2">MPO218</strain>
    </source>
</reference>
<dbReference type="InterPro" id="IPR036390">
    <property type="entry name" value="WH_DNA-bd_sf"/>
</dbReference>
<dbReference type="Gene3D" id="1.10.10.10">
    <property type="entry name" value="Winged helix-like DNA-binding domain superfamily/Winged helix DNA-binding domain"/>
    <property type="match status" value="1"/>
</dbReference>
<protein>
    <submittedName>
        <fullName evidence="2">MarR family transcriptional regulator</fullName>
    </submittedName>
</protein>
<dbReference type="InterPro" id="IPR039422">
    <property type="entry name" value="MarR/SlyA-like"/>
</dbReference>
<dbReference type="PROSITE" id="PS50995">
    <property type="entry name" value="HTH_MARR_2"/>
    <property type="match status" value="1"/>
</dbReference>
<dbReference type="GO" id="GO:0003700">
    <property type="term" value="F:DNA-binding transcription factor activity"/>
    <property type="evidence" value="ECO:0007669"/>
    <property type="project" value="InterPro"/>
</dbReference>
<dbReference type="RefSeq" id="WP_012050474.1">
    <property type="nucleotide sequence ID" value="NZ_CP059319.1"/>
</dbReference>
<dbReference type="PANTHER" id="PTHR33164">
    <property type="entry name" value="TRANSCRIPTIONAL REGULATOR, MARR FAMILY"/>
    <property type="match status" value="1"/>
</dbReference>
<name>A0A975HFW7_9SPHN</name>
<dbReference type="SMART" id="SM00347">
    <property type="entry name" value="HTH_MARR"/>
    <property type="match status" value="1"/>
</dbReference>
<dbReference type="SUPFAM" id="SSF46785">
    <property type="entry name" value="Winged helix' DNA-binding domain"/>
    <property type="match status" value="1"/>
</dbReference>
<dbReference type="Pfam" id="PF12802">
    <property type="entry name" value="MarR_2"/>
    <property type="match status" value="1"/>
</dbReference>
<dbReference type="EMBL" id="CP059319">
    <property type="protein sequence ID" value="QTH23850.1"/>
    <property type="molecule type" value="Genomic_DNA"/>
</dbReference>
<dbReference type="OMA" id="QIARRCC"/>
<evidence type="ECO:0000313" key="2">
    <source>
        <dbReference type="EMBL" id="QTH23850.1"/>
    </source>
</evidence>
<dbReference type="InterPro" id="IPR000835">
    <property type="entry name" value="HTH_MarR-typ"/>
</dbReference>
<feature type="domain" description="HTH marR-type" evidence="1">
    <location>
        <begin position="22"/>
        <end position="154"/>
    </location>
</feature>
<accession>A0A975HFW7</accession>
<dbReference type="PANTHER" id="PTHR33164:SF13">
    <property type="entry name" value="4-HYDROXYPHENYLACETATE CATABOLISM PROTEIN"/>
    <property type="match status" value="1"/>
</dbReference>
<reference evidence="2" key="2">
    <citation type="submission" date="2021-04" db="EMBL/GenBank/DDBJ databases">
        <title>Isolation and genomic analysis of the ibuprofen-degrading bacterium Sphingomonas strain MPO218.</title>
        <authorList>
            <person name="Aulestia M."/>
            <person name="Flores A."/>
            <person name="Mangas E.L."/>
            <person name="Perez-Pulido A.J."/>
            <person name="Santero E."/>
            <person name="Camacho E.M."/>
        </authorList>
    </citation>
    <scope>NUCLEOTIDE SEQUENCE</scope>
    <source>
        <strain evidence="2">MPO218</strain>
    </source>
</reference>
<dbReference type="AlphaFoldDB" id="A0A975HFW7"/>
<dbReference type="Proteomes" id="UP000664914">
    <property type="component" value="Chromosome"/>
</dbReference>
<proteinExistence type="predicted"/>
<organism evidence="2 3">
    <name type="scientific">Rhizorhabdus wittichii</name>
    <dbReference type="NCBI Taxonomy" id="160791"/>
    <lineage>
        <taxon>Bacteria</taxon>
        <taxon>Pseudomonadati</taxon>
        <taxon>Pseudomonadota</taxon>
        <taxon>Alphaproteobacteria</taxon>
        <taxon>Sphingomonadales</taxon>
        <taxon>Sphingomonadaceae</taxon>
        <taxon>Rhizorhabdus</taxon>
    </lineage>
</organism>
<dbReference type="GO" id="GO:0006950">
    <property type="term" value="P:response to stress"/>
    <property type="evidence" value="ECO:0007669"/>
    <property type="project" value="TreeGrafter"/>
</dbReference>
<dbReference type="InterPro" id="IPR036388">
    <property type="entry name" value="WH-like_DNA-bd_sf"/>
</dbReference>
<evidence type="ECO:0000259" key="1">
    <source>
        <dbReference type="PROSITE" id="PS50995"/>
    </source>
</evidence>
<evidence type="ECO:0000313" key="3">
    <source>
        <dbReference type="Proteomes" id="UP000664914"/>
    </source>
</evidence>
<sequence>MRNSAELLYGQDGPDQRASDVYRALPVKLHQTREAFANAFRPIFLQYDLTDPQWRVLRILGAVEEIDTAALAKRSLLLGPSLSRILRDLHERSLISRRTSEDDARRFFHAITAEGRSLIDKITPRFTPLYERIAEQMGEDEIATLNGLLDKVAAIVSAAGD</sequence>
<gene>
    <name evidence="2" type="ORF">HRJ34_10255</name>
</gene>